<name>A0A6L2LEU1_TANCI</name>
<dbReference type="AlphaFoldDB" id="A0A6L2LEU1"/>
<proteinExistence type="predicted"/>
<gene>
    <name evidence="3" type="ORF">Tci_030713</name>
</gene>
<dbReference type="GO" id="GO:0016042">
    <property type="term" value="P:lipid catabolic process"/>
    <property type="evidence" value="ECO:0007669"/>
    <property type="project" value="InterPro"/>
</dbReference>
<feature type="compositionally biased region" description="Low complexity" evidence="1">
    <location>
        <begin position="196"/>
        <end position="206"/>
    </location>
</feature>
<dbReference type="Pfam" id="PF03893">
    <property type="entry name" value="Lipase3_N"/>
    <property type="match status" value="2"/>
</dbReference>
<feature type="region of interest" description="Disordered" evidence="1">
    <location>
        <begin position="196"/>
        <end position="220"/>
    </location>
</feature>
<evidence type="ECO:0000313" key="3">
    <source>
        <dbReference type="EMBL" id="GEU58735.1"/>
    </source>
</evidence>
<reference evidence="3" key="1">
    <citation type="journal article" date="2019" name="Sci. Rep.">
        <title>Draft genome of Tanacetum cinerariifolium, the natural source of mosquito coil.</title>
        <authorList>
            <person name="Yamashiro T."/>
            <person name="Shiraishi A."/>
            <person name="Satake H."/>
            <person name="Nakayama K."/>
        </authorList>
    </citation>
    <scope>NUCLEOTIDE SEQUENCE</scope>
</reference>
<evidence type="ECO:0000256" key="1">
    <source>
        <dbReference type="SAM" id="MobiDB-lite"/>
    </source>
</evidence>
<dbReference type="PANTHER" id="PTHR46023:SF6">
    <property type="entry name" value="LIPASE CLASS 3 FAMILY PROTEIN"/>
    <property type="match status" value="1"/>
</dbReference>
<evidence type="ECO:0000259" key="2">
    <source>
        <dbReference type="Pfam" id="PF03893"/>
    </source>
</evidence>
<dbReference type="EMBL" id="BKCJ010004051">
    <property type="protein sequence ID" value="GEU58735.1"/>
    <property type="molecule type" value="Genomic_DNA"/>
</dbReference>
<feature type="domain" description="Mono-/di-acylglycerol lipase N-terminal" evidence="2">
    <location>
        <begin position="220"/>
        <end position="267"/>
    </location>
</feature>
<feature type="non-terminal residue" evidence="3">
    <location>
        <position position="268"/>
    </location>
</feature>
<comment type="caution">
    <text evidence="3">The sequence shown here is derived from an EMBL/GenBank/DDBJ whole genome shotgun (WGS) entry which is preliminary data.</text>
</comment>
<feature type="domain" description="Mono-/di-acylglycerol lipase N-terminal" evidence="2">
    <location>
        <begin position="51"/>
        <end position="93"/>
    </location>
</feature>
<accession>A0A6L2LEU1</accession>
<feature type="region of interest" description="Disordered" evidence="1">
    <location>
        <begin position="27"/>
        <end position="47"/>
    </location>
</feature>
<protein>
    <submittedName>
        <fullName evidence="3">Mono-/di-acylglycerol lipase, lipase, class 3</fullName>
    </submittedName>
</protein>
<dbReference type="InterPro" id="IPR005592">
    <property type="entry name" value="Mono/diacylglycerol_lipase_N"/>
</dbReference>
<sequence length="268" mass="30256">MATTTTATAAGAMVLLYYVLARRLSSSLTNPKSSPDNHDEGYNSKSRRKIMPALAPTTWFETITTLSETLRFTYSETLVKWPLADFAFASANNDLTILDNSPLFDNLLDDISSDKFRQIIYDCTRRENVSYLNGDKKVLERMLKELLALSMEVGELYNNRRDLTQSTSYDKSSTTMATAAGAMVLLYYVLARRLSSSSTDPRSSSPDNDDEGYNSKSRRKIRPAQAPATWFETMTTLSETLRFTYSETLGKWPLGDLAFGINYLLRRQ</sequence>
<organism evidence="3">
    <name type="scientific">Tanacetum cinerariifolium</name>
    <name type="common">Dalmatian daisy</name>
    <name type="synonym">Chrysanthemum cinerariifolium</name>
    <dbReference type="NCBI Taxonomy" id="118510"/>
    <lineage>
        <taxon>Eukaryota</taxon>
        <taxon>Viridiplantae</taxon>
        <taxon>Streptophyta</taxon>
        <taxon>Embryophyta</taxon>
        <taxon>Tracheophyta</taxon>
        <taxon>Spermatophyta</taxon>
        <taxon>Magnoliopsida</taxon>
        <taxon>eudicotyledons</taxon>
        <taxon>Gunneridae</taxon>
        <taxon>Pentapetalae</taxon>
        <taxon>asterids</taxon>
        <taxon>campanulids</taxon>
        <taxon>Asterales</taxon>
        <taxon>Asteraceae</taxon>
        <taxon>Asteroideae</taxon>
        <taxon>Anthemideae</taxon>
        <taxon>Anthemidinae</taxon>
        <taxon>Tanacetum</taxon>
    </lineage>
</organism>
<dbReference type="PANTHER" id="PTHR46023">
    <property type="entry name" value="LIPASE CLASS 3 PROTEIN-LIKE"/>
    <property type="match status" value="1"/>
</dbReference>